<gene>
    <name evidence="2" type="ORF">FYJ66_04500</name>
</gene>
<dbReference type="InterPro" id="IPR051085">
    <property type="entry name" value="MB_O-acyltransferase"/>
</dbReference>
<name>A0A6A8M674_9FIRM</name>
<dbReference type="PANTHER" id="PTHR13285:SF18">
    <property type="entry name" value="PROTEIN-CYSTEINE N-PALMITOYLTRANSFERASE RASP"/>
    <property type="match status" value="1"/>
</dbReference>
<dbReference type="PANTHER" id="PTHR13285">
    <property type="entry name" value="ACYLTRANSFERASE"/>
    <property type="match status" value="1"/>
</dbReference>
<proteinExistence type="predicted"/>
<protein>
    <submittedName>
        <fullName evidence="2">Uncharacterized protein</fullName>
    </submittedName>
</protein>
<evidence type="ECO:0000313" key="2">
    <source>
        <dbReference type="EMBL" id="MST68852.1"/>
    </source>
</evidence>
<keyword evidence="1" id="KW-1133">Transmembrane helix</keyword>
<dbReference type="RefSeq" id="WP_154572320.1">
    <property type="nucleotide sequence ID" value="NZ_VUNB01000003.1"/>
</dbReference>
<evidence type="ECO:0000256" key="1">
    <source>
        <dbReference type="SAM" id="Phobius"/>
    </source>
</evidence>
<feature type="transmembrane region" description="Helical" evidence="1">
    <location>
        <begin position="51"/>
        <end position="68"/>
    </location>
</feature>
<comment type="caution">
    <text evidence="2">The sequence shown here is derived from an EMBL/GenBank/DDBJ whole genome shotgun (WGS) entry which is preliminary data.</text>
</comment>
<feature type="transmembrane region" description="Helical" evidence="1">
    <location>
        <begin position="12"/>
        <end position="31"/>
    </location>
</feature>
<feature type="transmembrane region" description="Helical" evidence="1">
    <location>
        <begin position="80"/>
        <end position="100"/>
    </location>
</feature>
<keyword evidence="1" id="KW-0472">Membrane</keyword>
<accession>A0A6A8M674</accession>
<organism evidence="2">
    <name type="scientific">Baileyella intestinalis</name>
    <dbReference type="NCBI Taxonomy" id="2606709"/>
    <lineage>
        <taxon>Bacteria</taxon>
        <taxon>Bacillati</taxon>
        <taxon>Bacillota</taxon>
        <taxon>Clostridia</taxon>
        <taxon>Peptostreptococcales</taxon>
        <taxon>Anaerovoracaceae</taxon>
        <taxon>Baileyella</taxon>
    </lineage>
</organism>
<dbReference type="GO" id="GO:0016746">
    <property type="term" value="F:acyltransferase activity"/>
    <property type="evidence" value="ECO:0007669"/>
    <property type="project" value="TreeGrafter"/>
</dbReference>
<feature type="transmembrane region" description="Helical" evidence="1">
    <location>
        <begin position="131"/>
        <end position="151"/>
    </location>
</feature>
<keyword evidence="1" id="KW-0812">Transmembrane</keyword>
<dbReference type="EMBL" id="VUNB01000003">
    <property type="protein sequence ID" value="MST68852.1"/>
    <property type="molecule type" value="Genomic_DNA"/>
</dbReference>
<dbReference type="AlphaFoldDB" id="A0A6A8M674"/>
<sequence length="163" mass="17959">MDRNEGNQRKAVFIVIVAGDLSLLFVCKYLAFVVENLDRLPAVNIPVPEIVLPVGISFFTFQALPYVTDVFRTPGSAEKSLVNVALYISMFPQLIAGPIVRYGDVSEKIRSFPVVPAAVVWLKKNLGGGGYQVISGITMVLLMVISFSFVIKGGYSPFIYFQF</sequence>
<reference evidence="2" key="1">
    <citation type="submission" date="2019-09" db="EMBL/GenBank/DDBJ databases">
        <title>In-depth cultivation of the pig gut microbiome towards novel bacterial diversity and tailored functional studies.</title>
        <authorList>
            <person name="Wylensek D."/>
            <person name="Hitch T.C.A."/>
            <person name="Clavel T."/>
        </authorList>
    </citation>
    <scope>NUCLEOTIDE SEQUENCE</scope>
    <source>
        <strain evidence="2">RF-744-FAT-WT-3</strain>
    </source>
</reference>